<keyword evidence="2" id="KW-1185">Reference proteome</keyword>
<dbReference type="Proteomes" id="UP001371456">
    <property type="component" value="Unassembled WGS sequence"/>
</dbReference>
<dbReference type="AlphaFoldDB" id="A0AAN8TJ78"/>
<evidence type="ECO:0000313" key="1">
    <source>
        <dbReference type="EMBL" id="KAK6789453.1"/>
    </source>
</evidence>
<dbReference type="EMBL" id="JBANQN010000005">
    <property type="protein sequence ID" value="KAK6789453.1"/>
    <property type="molecule type" value="Genomic_DNA"/>
</dbReference>
<reference evidence="1 2" key="1">
    <citation type="submission" date="2024-02" db="EMBL/GenBank/DDBJ databases">
        <title>de novo genome assembly of Solanum bulbocastanum strain 11H21.</title>
        <authorList>
            <person name="Hosaka A.J."/>
        </authorList>
    </citation>
    <scope>NUCLEOTIDE SEQUENCE [LARGE SCALE GENOMIC DNA]</scope>
    <source>
        <tissue evidence="1">Young leaves</tissue>
    </source>
</reference>
<dbReference type="PANTHER" id="PTHR31286:SF180">
    <property type="entry name" value="OS10G0362600 PROTEIN"/>
    <property type="match status" value="1"/>
</dbReference>
<gene>
    <name evidence="1" type="ORF">RDI58_013253</name>
</gene>
<dbReference type="PANTHER" id="PTHR31286">
    <property type="entry name" value="GLYCINE-RICH CELL WALL STRUCTURAL PROTEIN 1.8-LIKE"/>
    <property type="match status" value="1"/>
</dbReference>
<dbReference type="InterPro" id="IPR040256">
    <property type="entry name" value="At4g02000-like"/>
</dbReference>
<name>A0AAN8TJ78_SOLBU</name>
<sequence>MCRNCEKRFKGAGGILENRTHWLSILQAGPYYFHNKPLMLQQWELNFEFNHDCITTILLWVTFPGLPVGCWSSEALSKVSSAIEKPLHTDVCTTSMTRISYACVLVETDVAQSLVDMIDISTPYGEFQQDV</sequence>
<protein>
    <recommendedName>
        <fullName evidence="3">DUF4283 domain-containing protein</fullName>
    </recommendedName>
</protein>
<proteinExistence type="predicted"/>
<organism evidence="1 2">
    <name type="scientific">Solanum bulbocastanum</name>
    <name type="common">Wild potato</name>
    <dbReference type="NCBI Taxonomy" id="147425"/>
    <lineage>
        <taxon>Eukaryota</taxon>
        <taxon>Viridiplantae</taxon>
        <taxon>Streptophyta</taxon>
        <taxon>Embryophyta</taxon>
        <taxon>Tracheophyta</taxon>
        <taxon>Spermatophyta</taxon>
        <taxon>Magnoliopsida</taxon>
        <taxon>eudicotyledons</taxon>
        <taxon>Gunneridae</taxon>
        <taxon>Pentapetalae</taxon>
        <taxon>asterids</taxon>
        <taxon>lamiids</taxon>
        <taxon>Solanales</taxon>
        <taxon>Solanaceae</taxon>
        <taxon>Solanoideae</taxon>
        <taxon>Solaneae</taxon>
        <taxon>Solanum</taxon>
    </lineage>
</organism>
<evidence type="ECO:0008006" key="3">
    <source>
        <dbReference type="Google" id="ProtNLM"/>
    </source>
</evidence>
<accession>A0AAN8TJ78</accession>
<comment type="caution">
    <text evidence="1">The sequence shown here is derived from an EMBL/GenBank/DDBJ whole genome shotgun (WGS) entry which is preliminary data.</text>
</comment>
<evidence type="ECO:0000313" key="2">
    <source>
        <dbReference type="Proteomes" id="UP001371456"/>
    </source>
</evidence>